<comment type="similarity">
    <text evidence="9">In the N-terminal section; belongs to the UvrB family.</text>
</comment>
<evidence type="ECO:0000313" key="13">
    <source>
        <dbReference type="Proteomes" id="UP000280881"/>
    </source>
</evidence>
<dbReference type="InterPro" id="IPR011545">
    <property type="entry name" value="DEAD/DEAH_box_helicase_dom"/>
</dbReference>
<comment type="caution">
    <text evidence="12">The sequence shown here is derived from an EMBL/GenBank/DDBJ whole genome shotgun (WGS) entry which is preliminary data.</text>
</comment>
<keyword evidence="4 9" id="KW-0378">Hydrolase</keyword>
<dbReference type="InterPro" id="IPR004576">
    <property type="entry name" value="Mfd"/>
</dbReference>
<evidence type="ECO:0000259" key="11">
    <source>
        <dbReference type="PROSITE" id="PS51194"/>
    </source>
</evidence>
<keyword evidence="2 9" id="KW-0547">Nucleotide-binding</keyword>
<keyword evidence="3 9" id="KW-0227">DNA damage</keyword>
<dbReference type="Gene3D" id="3.40.50.11180">
    <property type="match status" value="1"/>
</dbReference>
<dbReference type="Pfam" id="PF17757">
    <property type="entry name" value="UvrB_inter"/>
    <property type="match status" value="1"/>
</dbReference>
<dbReference type="EC" id="3.6.4.-" evidence="9"/>
<accession>A0A420W783</accession>
<dbReference type="HAMAP" id="MF_00969">
    <property type="entry name" value="TRCF"/>
    <property type="match status" value="1"/>
</dbReference>
<dbReference type="SUPFAM" id="SSF52540">
    <property type="entry name" value="P-loop containing nucleoside triphosphate hydrolases"/>
    <property type="match status" value="3"/>
</dbReference>
<evidence type="ECO:0000256" key="9">
    <source>
        <dbReference type="HAMAP-Rule" id="MF_00969"/>
    </source>
</evidence>
<dbReference type="Gene3D" id="3.30.2060.10">
    <property type="entry name" value="Penicillin-binding protein 1b domain"/>
    <property type="match status" value="1"/>
</dbReference>
<dbReference type="SUPFAM" id="SSF143517">
    <property type="entry name" value="TRCF domain-like"/>
    <property type="match status" value="1"/>
</dbReference>
<dbReference type="PANTHER" id="PTHR47964">
    <property type="entry name" value="ATP-DEPENDENT DNA HELICASE HOMOLOG RECG, CHLOROPLASTIC"/>
    <property type="match status" value="1"/>
</dbReference>
<dbReference type="Proteomes" id="UP000280881">
    <property type="component" value="Unassembled WGS sequence"/>
</dbReference>
<comment type="similarity">
    <text evidence="9">In the C-terminal section; belongs to the helicase family. RecG subfamily.</text>
</comment>
<evidence type="ECO:0000256" key="2">
    <source>
        <dbReference type="ARBA" id="ARBA00022741"/>
    </source>
</evidence>
<dbReference type="CDD" id="cd17991">
    <property type="entry name" value="DEXHc_TRCF"/>
    <property type="match status" value="1"/>
</dbReference>
<evidence type="ECO:0000256" key="5">
    <source>
        <dbReference type="ARBA" id="ARBA00022806"/>
    </source>
</evidence>
<dbReference type="SMART" id="SM00490">
    <property type="entry name" value="HELICc"/>
    <property type="match status" value="1"/>
</dbReference>
<dbReference type="AlphaFoldDB" id="A0A420W783"/>
<dbReference type="EMBL" id="RBIE01000001">
    <property type="protein sequence ID" value="RKQ63181.1"/>
    <property type="molecule type" value="Genomic_DNA"/>
</dbReference>
<name>A0A420W783_9BACT</name>
<dbReference type="InterPro" id="IPR041471">
    <property type="entry name" value="UvrB_inter"/>
</dbReference>
<protein>
    <recommendedName>
        <fullName evidence="9">Transcription-repair-coupling factor</fullName>
        <shortName evidence="9">TRCF</shortName>
        <ecNumber evidence="9">3.6.4.-</ecNumber>
    </recommendedName>
</protein>
<dbReference type="GO" id="GO:0005737">
    <property type="term" value="C:cytoplasm"/>
    <property type="evidence" value="ECO:0007669"/>
    <property type="project" value="UniProtKB-SubCell"/>
</dbReference>
<evidence type="ECO:0000259" key="10">
    <source>
        <dbReference type="PROSITE" id="PS51192"/>
    </source>
</evidence>
<dbReference type="OrthoDB" id="9804325at2"/>
<proteinExistence type="inferred from homology"/>
<keyword evidence="5 12" id="KW-0347">Helicase</keyword>
<dbReference type="SMART" id="SM01058">
    <property type="entry name" value="CarD_TRCF"/>
    <property type="match status" value="1"/>
</dbReference>
<dbReference type="InterPro" id="IPR036101">
    <property type="entry name" value="CarD-like/TRCF_RID_sf"/>
</dbReference>
<dbReference type="GO" id="GO:0003684">
    <property type="term" value="F:damaged DNA binding"/>
    <property type="evidence" value="ECO:0007669"/>
    <property type="project" value="InterPro"/>
</dbReference>
<keyword evidence="8 9" id="KW-0234">DNA repair</keyword>
<organism evidence="12 13">
    <name type="scientific">Thermovibrio guaymasensis</name>
    <dbReference type="NCBI Taxonomy" id="240167"/>
    <lineage>
        <taxon>Bacteria</taxon>
        <taxon>Pseudomonadati</taxon>
        <taxon>Aquificota</taxon>
        <taxon>Aquificia</taxon>
        <taxon>Desulfurobacteriales</taxon>
        <taxon>Desulfurobacteriaceae</taxon>
        <taxon>Thermovibrio</taxon>
    </lineage>
</organism>
<keyword evidence="6 9" id="KW-0067">ATP-binding</keyword>
<evidence type="ECO:0000313" key="12">
    <source>
        <dbReference type="EMBL" id="RKQ63181.1"/>
    </source>
</evidence>
<evidence type="ECO:0000256" key="4">
    <source>
        <dbReference type="ARBA" id="ARBA00022801"/>
    </source>
</evidence>
<dbReference type="PROSITE" id="PS51194">
    <property type="entry name" value="HELICASE_CTER"/>
    <property type="match status" value="1"/>
</dbReference>
<evidence type="ECO:0000256" key="6">
    <source>
        <dbReference type="ARBA" id="ARBA00022840"/>
    </source>
</evidence>
<dbReference type="Pfam" id="PF00271">
    <property type="entry name" value="Helicase_C"/>
    <property type="match status" value="1"/>
</dbReference>
<dbReference type="Gene3D" id="3.90.1150.50">
    <property type="entry name" value="Transcription-repair-coupling factor, D7 domain"/>
    <property type="match status" value="1"/>
</dbReference>
<dbReference type="GO" id="GO:0003678">
    <property type="term" value="F:DNA helicase activity"/>
    <property type="evidence" value="ECO:0007669"/>
    <property type="project" value="TreeGrafter"/>
</dbReference>
<feature type="domain" description="Helicase ATP-binding" evidence="10">
    <location>
        <begin position="548"/>
        <end position="709"/>
    </location>
</feature>
<comment type="function">
    <text evidence="9">Couples transcription and DNA repair by recognizing RNA polymerase (RNAP) stalled at DNA lesions. Mediates ATP-dependent release of RNAP and its truncated transcript from the DNA, and recruitment of nucleotide excision repair machinery to the damaged site.</text>
</comment>
<dbReference type="GO" id="GO:0005524">
    <property type="term" value="F:ATP binding"/>
    <property type="evidence" value="ECO:0007669"/>
    <property type="project" value="UniProtKB-UniRule"/>
</dbReference>
<evidence type="ECO:0000256" key="1">
    <source>
        <dbReference type="ARBA" id="ARBA00022490"/>
    </source>
</evidence>
<keyword evidence="7 9" id="KW-0238">DNA-binding</keyword>
<dbReference type="Gene3D" id="3.40.50.300">
    <property type="entry name" value="P-loop containing nucleotide triphosphate hydrolases"/>
    <property type="match status" value="2"/>
</dbReference>
<dbReference type="Gene3D" id="2.40.10.170">
    <property type="match status" value="1"/>
</dbReference>
<dbReference type="InterPro" id="IPR037235">
    <property type="entry name" value="TRCF-like_C_D7"/>
</dbReference>
<dbReference type="SMART" id="SM00982">
    <property type="entry name" value="TRCF"/>
    <property type="match status" value="1"/>
</dbReference>
<dbReference type="InterPro" id="IPR001650">
    <property type="entry name" value="Helicase_C-like"/>
</dbReference>
<feature type="domain" description="Helicase C-terminal" evidence="11">
    <location>
        <begin position="722"/>
        <end position="884"/>
    </location>
</feature>
<sequence length="1067" mass="120655">MFERSIKILSGSLKEGKKPSCYGLPGGSKAFLFKEIKKIISPSLIILPTEQNAKALTEDLNRLKLKSLYIPALDVPPLDVSSPLSSSQYRRLKSLYRSLNENFEFIVLTPTSLFHKTIPPEALIEFSITFKKGSEVEYSEIAHRLTAMGFRRIESEPEVGEFSLKGDFLNIVTPDEEVEVYFFGDEVEGLKVNGEEVEEFTLVPLLELPQDRKLLKPIEELYPELAERHLLLGELSGAEKLLPRVFKLVPITEYVGDLKAVVVENEQVRIQGENFLKQVKEGYQLLKREGIPSSKPEEFISEVKPEVLFYIYEKPVKGGIDFGVKPLPSVDEENLKEISKSLSGYRVRLIYQSSTLKEEAEKELKLAGAEVDSEKGISSGGFKFEERKVAWLTESQIQFDVKKQEDISSLEPGELVVHRDYGIGIFQGIVSREIGGKRFDFIEIEYAGGEKLYAPFTQIDRIYKYSGYRGKRPKLDRLGGTSWKNLERKIKASMAKFAQELAQLYKERKTAVGERLSGDPQIIREFERRFPYKLTSDQAKAVKDVYRDMESEKPMDRLLCGDVGFGKTEVAMRAAMKAVTSGKQVAVIAPTTVLADQHYRTFKKRFKGFPVEIEMLSRFRTKKEQKEIIDRLKRGEIDIIIGTHRLVQDDVEFKDLGLLIIDEEHRFGVKTKEKLTKLKSNIDVLYLSATPIPRTLYSALSGFRDISVIETPPPGRRGTKVVVTKYTDEVLKGAIERELNRKGQVFLVHNDISELPLLKEKVLSFFSQAKVEIVHGQMKPSEIEKIMHSFFEGKIDILVSTSIVESGLDVPSANTLIVIGAENFGLSQLYQLKGRVGRGVEKGYCYLLTSPKAKLTPEAVKRLEAMKKLAPLGGGFQLALKDLEIRGAGTLLGPKQSGFVESIGLELYTKLFKEVIEEEKEEEDVKLNLPFEAFIPDDFVEDSREKVKLYSQLASSKEPEEVMKEIERVRGALPDPLVNLFKTMKLKRMAKELGIKEISVSPTGKAIIVFGQETSASPERLVQFVKERGATFTPDRKLYTEVKDLDELLKIVEELKNEESTNSSSSR</sequence>
<dbReference type="RefSeq" id="WP_121169356.1">
    <property type="nucleotide sequence ID" value="NZ_RBIE01000001.1"/>
</dbReference>
<dbReference type="InterPro" id="IPR014001">
    <property type="entry name" value="Helicase_ATP-bd"/>
</dbReference>
<keyword evidence="1 9" id="KW-0963">Cytoplasm</keyword>
<dbReference type="Pfam" id="PF03461">
    <property type="entry name" value="TRCF"/>
    <property type="match status" value="1"/>
</dbReference>
<dbReference type="Pfam" id="PF02559">
    <property type="entry name" value="CarD_TRCF_RID"/>
    <property type="match status" value="1"/>
</dbReference>
<dbReference type="GO" id="GO:0000716">
    <property type="term" value="P:transcription-coupled nucleotide-excision repair, DNA damage recognition"/>
    <property type="evidence" value="ECO:0007669"/>
    <property type="project" value="UniProtKB-UniRule"/>
</dbReference>
<dbReference type="PROSITE" id="PS51192">
    <property type="entry name" value="HELICASE_ATP_BIND_1"/>
    <property type="match status" value="1"/>
</dbReference>
<evidence type="ECO:0000256" key="3">
    <source>
        <dbReference type="ARBA" id="ARBA00022763"/>
    </source>
</evidence>
<dbReference type="InterPro" id="IPR005118">
    <property type="entry name" value="TRCF_C"/>
</dbReference>
<dbReference type="PANTHER" id="PTHR47964:SF1">
    <property type="entry name" value="ATP-DEPENDENT DNA HELICASE HOMOLOG RECG, CHLOROPLASTIC"/>
    <property type="match status" value="1"/>
</dbReference>
<comment type="subcellular location">
    <subcellularLocation>
        <location evidence="9">Cytoplasm</location>
    </subcellularLocation>
</comment>
<dbReference type="InterPro" id="IPR047112">
    <property type="entry name" value="RecG/Mfd"/>
</dbReference>
<gene>
    <name evidence="9" type="primary">mfd</name>
    <name evidence="12" type="ORF">C7457_0044</name>
</gene>
<dbReference type="InterPro" id="IPR003711">
    <property type="entry name" value="CarD-like/TRCF_RID"/>
</dbReference>
<evidence type="ECO:0000256" key="7">
    <source>
        <dbReference type="ARBA" id="ARBA00023125"/>
    </source>
</evidence>
<reference evidence="12 13" key="1">
    <citation type="submission" date="2018-10" db="EMBL/GenBank/DDBJ databases">
        <title>Genomic Encyclopedia of Type Strains, Phase IV (KMG-IV): sequencing the most valuable type-strain genomes for metagenomic binning, comparative biology and taxonomic classification.</title>
        <authorList>
            <person name="Goeker M."/>
        </authorList>
    </citation>
    <scope>NUCLEOTIDE SEQUENCE [LARGE SCALE GENOMIC DNA]</scope>
    <source>
        <strain evidence="12 13">DSM 15521</strain>
    </source>
</reference>
<dbReference type="InterPro" id="IPR027417">
    <property type="entry name" value="P-loop_NTPase"/>
</dbReference>
<dbReference type="NCBIfam" id="TIGR00580">
    <property type="entry name" value="mfd"/>
    <property type="match status" value="1"/>
</dbReference>
<dbReference type="SUPFAM" id="SSF141259">
    <property type="entry name" value="CarD-like"/>
    <property type="match status" value="1"/>
</dbReference>
<dbReference type="GO" id="GO:0016787">
    <property type="term" value="F:hydrolase activity"/>
    <property type="evidence" value="ECO:0007669"/>
    <property type="project" value="UniProtKB-KW"/>
</dbReference>
<dbReference type="Pfam" id="PF00270">
    <property type="entry name" value="DEAD"/>
    <property type="match status" value="1"/>
</dbReference>
<evidence type="ECO:0000256" key="8">
    <source>
        <dbReference type="ARBA" id="ARBA00023204"/>
    </source>
</evidence>
<keyword evidence="13" id="KW-1185">Reference proteome</keyword>
<dbReference type="GO" id="GO:0006355">
    <property type="term" value="P:regulation of DNA-templated transcription"/>
    <property type="evidence" value="ECO:0007669"/>
    <property type="project" value="UniProtKB-UniRule"/>
</dbReference>
<dbReference type="SMART" id="SM00487">
    <property type="entry name" value="DEXDc"/>
    <property type="match status" value="1"/>
</dbReference>